<feature type="region of interest" description="Disordered" evidence="5">
    <location>
        <begin position="177"/>
        <end position="198"/>
    </location>
</feature>
<feature type="coiled-coil region" evidence="4">
    <location>
        <begin position="110"/>
        <end position="162"/>
    </location>
</feature>
<name>A0AAD5BQ73_AMBAR</name>
<keyword evidence="7" id="KW-1185">Reference proteome</keyword>
<sequence>MAVQAQLYSDHHHHNNNMGSSVFGFGDENRVICSSFEHQQDQGLIESQKIMSFASGYNNLVSSSNSRRKEMIGFHDLCSEIERQRLEMNCFLHLQAILNEETRKREAILMQSYESKMKAIINEKNEVLNTSKIRTKRLQTYLQMAEQEAKIWERKAIESEAIVRELNSKLIQARARTHEDAESVCHGDEEQRQEEEKM</sequence>
<dbReference type="PANTHER" id="PTHR42647:SF71">
    <property type="entry name" value="E3 UBIQUITIN-PROTEIN LIGASE BOI"/>
    <property type="match status" value="1"/>
</dbReference>
<dbReference type="AlphaFoldDB" id="A0AAD5BQ73"/>
<evidence type="ECO:0000256" key="5">
    <source>
        <dbReference type="SAM" id="MobiDB-lite"/>
    </source>
</evidence>
<keyword evidence="1" id="KW-0479">Metal-binding</keyword>
<evidence type="ECO:0000256" key="3">
    <source>
        <dbReference type="ARBA" id="ARBA00022833"/>
    </source>
</evidence>
<protein>
    <submittedName>
        <fullName evidence="6">Uncharacterized protein</fullName>
    </submittedName>
</protein>
<evidence type="ECO:0000256" key="2">
    <source>
        <dbReference type="ARBA" id="ARBA00022771"/>
    </source>
</evidence>
<dbReference type="Proteomes" id="UP001206925">
    <property type="component" value="Unassembled WGS sequence"/>
</dbReference>
<gene>
    <name evidence="6" type="ORF">M8C21_002119</name>
</gene>
<organism evidence="6 7">
    <name type="scientific">Ambrosia artemisiifolia</name>
    <name type="common">Common ragweed</name>
    <dbReference type="NCBI Taxonomy" id="4212"/>
    <lineage>
        <taxon>Eukaryota</taxon>
        <taxon>Viridiplantae</taxon>
        <taxon>Streptophyta</taxon>
        <taxon>Embryophyta</taxon>
        <taxon>Tracheophyta</taxon>
        <taxon>Spermatophyta</taxon>
        <taxon>Magnoliopsida</taxon>
        <taxon>eudicotyledons</taxon>
        <taxon>Gunneridae</taxon>
        <taxon>Pentapetalae</taxon>
        <taxon>asterids</taxon>
        <taxon>campanulids</taxon>
        <taxon>Asterales</taxon>
        <taxon>Asteraceae</taxon>
        <taxon>Asteroideae</taxon>
        <taxon>Heliantheae alliance</taxon>
        <taxon>Heliantheae</taxon>
        <taxon>Ambrosia</taxon>
    </lineage>
</organism>
<keyword evidence="4" id="KW-0175">Coiled coil</keyword>
<dbReference type="GO" id="GO:0008270">
    <property type="term" value="F:zinc ion binding"/>
    <property type="evidence" value="ECO:0007669"/>
    <property type="project" value="UniProtKB-KW"/>
</dbReference>
<feature type="non-terminal residue" evidence="6">
    <location>
        <position position="198"/>
    </location>
</feature>
<keyword evidence="2" id="KW-0863">Zinc-finger</keyword>
<proteinExistence type="predicted"/>
<dbReference type="GO" id="GO:0004842">
    <property type="term" value="F:ubiquitin-protein transferase activity"/>
    <property type="evidence" value="ECO:0007669"/>
    <property type="project" value="TreeGrafter"/>
</dbReference>
<dbReference type="EMBL" id="JAMZMK010011366">
    <property type="protein sequence ID" value="KAI7727477.1"/>
    <property type="molecule type" value="Genomic_DNA"/>
</dbReference>
<keyword evidence="3" id="KW-0862">Zinc</keyword>
<evidence type="ECO:0000256" key="1">
    <source>
        <dbReference type="ARBA" id="ARBA00022723"/>
    </source>
</evidence>
<evidence type="ECO:0000313" key="7">
    <source>
        <dbReference type="Proteomes" id="UP001206925"/>
    </source>
</evidence>
<dbReference type="PANTHER" id="PTHR42647">
    <property type="entry name" value="SBP (S-RIBONUCLEASE BINDING PROTEIN) FAMILY PROTEIN"/>
    <property type="match status" value="1"/>
</dbReference>
<accession>A0AAD5BQ73</accession>
<comment type="caution">
    <text evidence="6">The sequence shown here is derived from an EMBL/GenBank/DDBJ whole genome shotgun (WGS) entry which is preliminary data.</text>
</comment>
<evidence type="ECO:0000313" key="6">
    <source>
        <dbReference type="EMBL" id="KAI7727477.1"/>
    </source>
</evidence>
<reference evidence="6" key="1">
    <citation type="submission" date="2022-06" db="EMBL/GenBank/DDBJ databases">
        <title>Uncovering the hologenomic basis of an extraordinary plant invasion.</title>
        <authorList>
            <person name="Bieker V.C."/>
            <person name="Martin M.D."/>
            <person name="Gilbert T."/>
            <person name="Hodgins K."/>
            <person name="Battlay P."/>
            <person name="Petersen B."/>
            <person name="Wilson J."/>
        </authorList>
    </citation>
    <scope>NUCLEOTIDE SEQUENCE</scope>
    <source>
        <strain evidence="6">AA19_3_7</strain>
        <tissue evidence="6">Leaf</tissue>
    </source>
</reference>
<evidence type="ECO:0000256" key="4">
    <source>
        <dbReference type="SAM" id="Coils"/>
    </source>
</evidence>